<feature type="domain" description="Nicotinate/nicotinamide phosphoribosyltransferase" evidence="9">
    <location>
        <begin position="88"/>
        <end position="216"/>
    </location>
</feature>
<dbReference type="InterPro" id="IPR041525">
    <property type="entry name" value="N/Namide_PRibTrfase"/>
</dbReference>
<keyword evidence="4" id="KW-0808">Transferase</keyword>
<keyword evidence="10" id="KW-1185">Reference proteome</keyword>
<dbReference type="WBParaSite" id="PEQ_0001171601-mRNA-1">
    <property type="protein sequence ID" value="PEQ_0001171601-mRNA-1"/>
    <property type="gene ID" value="PEQ_0001171601"/>
</dbReference>
<feature type="domain" description="Nicotinate/nicotinamide phosphoribosyltransferase" evidence="9">
    <location>
        <begin position="30"/>
        <end position="87"/>
    </location>
</feature>
<keyword evidence="8" id="KW-1133">Transmembrane helix</keyword>
<dbReference type="GO" id="GO:0009435">
    <property type="term" value="P:NAD+ biosynthetic process"/>
    <property type="evidence" value="ECO:0007669"/>
    <property type="project" value="InterPro"/>
</dbReference>
<protein>
    <recommendedName>
        <fullName evidence="7">Nicotinamide phosphoribosyltransferase</fullName>
        <ecNumber evidence="6">2.4.2.12</ecNumber>
    </recommendedName>
</protein>
<accession>A0A914SC97</accession>
<keyword evidence="2" id="KW-0662">Pyridine nucleotide biosynthesis</keyword>
<dbReference type="EC" id="2.4.2.12" evidence="6"/>
<evidence type="ECO:0000256" key="1">
    <source>
        <dbReference type="ARBA" id="ARBA00010897"/>
    </source>
</evidence>
<sequence>MTVCTNSRAQKLVIARYLYETADSLDGLPFKLHDFGYRGASSVESASIGGAAHLVNFVGTDTIAGLQLCRKYYSSMMAGFSIPAAEHRPDSGDPSLVVVKVTLNFISKQELTEMDHYQALLVLNLLAEKFPIVTNAKGYRVLPSYLRILEAIKVDGWSAENIVFGTGGALLQKLDRDTQKCAFKCSHVIVNGESVNVWKNPTTDSGKRSKKGRLTLEKREDGTIVTVQEGLGDPGKVHRLFIACEILFTFVFVAWIFLLFQFKTDGILKNLRTEDMLVTVFENGRLLVDYTLEEIRERAEIELIKELKRKRLDGDNHIASNGSAY</sequence>
<name>A0A914SC97_PAREQ</name>
<reference evidence="11" key="1">
    <citation type="submission" date="2022-11" db="UniProtKB">
        <authorList>
            <consortium name="WormBaseParasite"/>
        </authorList>
    </citation>
    <scope>IDENTIFICATION</scope>
</reference>
<keyword evidence="8" id="KW-0812">Transmembrane</keyword>
<evidence type="ECO:0000256" key="5">
    <source>
        <dbReference type="ARBA" id="ARBA00035007"/>
    </source>
</evidence>
<dbReference type="PANTHER" id="PTHR43816:SF1">
    <property type="entry name" value="NICOTINAMIDE PHOSPHORIBOSYLTRANSFERASE"/>
    <property type="match status" value="1"/>
</dbReference>
<dbReference type="SUPFAM" id="SSF51690">
    <property type="entry name" value="Nicotinate/Quinolinate PRTase C-terminal domain-like"/>
    <property type="match status" value="1"/>
</dbReference>
<comment type="pathway">
    <text evidence="5">Cofactor biosynthesis; NAD(+) biosynthesis; nicotinamide D-ribonucleotide from 5-phospho-alpha-D-ribose 1-diphosphate and nicotinamide: step 1/1.</text>
</comment>
<evidence type="ECO:0000259" key="9">
    <source>
        <dbReference type="Pfam" id="PF04095"/>
    </source>
</evidence>
<evidence type="ECO:0000256" key="4">
    <source>
        <dbReference type="ARBA" id="ARBA00022679"/>
    </source>
</evidence>
<organism evidence="10 11">
    <name type="scientific">Parascaris equorum</name>
    <name type="common">Equine roundworm</name>
    <dbReference type="NCBI Taxonomy" id="6256"/>
    <lineage>
        <taxon>Eukaryota</taxon>
        <taxon>Metazoa</taxon>
        <taxon>Ecdysozoa</taxon>
        <taxon>Nematoda</taxon>
        <taxon>Chromadorea</taxon>
        <taxon>Rhabditida</taxon>
        <taxon>Spirurina</taxon>
        <taxon>Ascaridomorpha</taxon>
        <taxon>Ascaridoidea</taxon>
        <taxon>Ascarididae</taxon>
        <taxon>Parascaris</taxon>
    </lineage>
</organism>
<evidence type="ECO:0000256" key="2">
    <source>
        <dbReference type="ARBA" id="ARBA00022642"/>
    </source>
</evidence>
<feature type="transmembrane region" description="Helical" evidence="8">
    <location>
        <begin position="240"/>
        <end position="262"/>
    </location>
</feature>
<proteinExistence type="inferred from homology"/>
<dbReference type="InterPro" id="IPR036068">
    <property type="entry name" value="Nicotinate_pribotase-like_C"/>
</dbReference>
<dbReference type="InterPro" id="IPR016471">
    <property type="entry name" value="Nicotinamide_PRibTrfase"/>
</dbReference>
<comment type="similarity">
    <text evidence="1">Belongs to the NAPRTase family.</text>
</comment>
<dbReference type="PANTHER" id="PTHR43816">
    <property type="entry name" value="NICOTINAMIDE PHOSPHORIBOSYLTRANSFERASE"/>
    <property type="match status" value="1"/>
</dbReference>
<dbReference type="GO" id="GO:0047280">
    <property type="term" value="F:nicotinamide phosphoribosyltransferase activity"/>
    <property type="evidence" value="ECO:0007669"/>
    <property type="project" value="UniProtKB-EC"/>
</dbReference>
<dbReference type="Proteomes" id="UP000887564">
    <property type="component" value="Unplaced"/>
</dbReference>
<evidence type="ECO:0000256" key="8">
    <source>
        <dbReference type="SAM" id="Phobius"/>
    </source>
</evidence>
<evidence type="ECO:0000313" key="11">
    <source>
        <dbReference type="WBParaSite" id="PEQ_0001171601-mRNA-1"/>
    </source>
</evidence>
<evidence type="ECO:0000313" key="10">
    <source>
        <dbReference type="Proteomes" id="UP000887564"/>
    </source>
</evidence>
<evidence type="ECO:0000256" key="6">
    <source>
        <dbReference type="ARBA" id="ARBA00035024"/>
    </source>
</evidence>
<dbReference type="InterPro" id="IPR013785">
    <property type="entry name" value="Aldolase_TIM"/>
</dbReference>
<keyword evidence="8" id="KW-0472">Membrane</keyword>
<dbReference type="Pfam" id="PF04095">
    <property type="entry name" value="NAPRTase"/>
    <property type="match status" value="2"/>
</dbReference>
<keyword evidence="3" id="KW-0328">Glycosyltransferase</keyword>
<evidence type="ECO:0000256" key="7">
    <source>
        <dbReference type="ARBA" id="ARBA00035036"/>
    </source>
</evidence>
<evidence type="ECO:0000256" key="3">
    <source>
        <dbReference type="ARBA" id="ARBA00022676"/>
    </source>
</evidence>
<dbReference type="Gene3D" id="3.20.20.70">
    <property type="entry name" value="Aldolase class I"/>
    <property type="match status" value="2"/>
</dbReference>
<dbReference type="AlphaFoldDB" id="A0A914SC97"/>